<evidence type="ECO:0000313" key="7">
    <source>
        <dbReference type="Proteomes" id="UP000042054"/>
    </source>
</evidence>
<evidence type="ECO:0000259" key="4">
    <source>
        <dbReference type="Pfam" id="PF25917"/>
    </source>
</evidence>
<accession>A0A0U1HNQ9</accession>
<dbReference type="InterPro" id="IPR058634">
    <property type="entry name" value="AaeA-lik-b-barrel"/>
</dbReference>
<feature type="compositionally biased region" description="Low complexity" evidence="2">
    <location>
        <begin position="147"/>
        <end position="158"/>
    </location>
</feature>
<organism evidence="6 7">
    <name type="scientific">Yersinia rohdei</name>
    <dbReference type="NCBI Taxonomy" id="29485"/>
    <lineage>
        <taxon>Bacteria</taxon>
        <taxon>Pseudomonadati</taxon>
        <taxon>Pseudomonadota</taxon>
        <taxon>Gammaproteobacteria</taxon>
        <taxon>Enterobacterales</taxon>
        <taxon>Yersiniaceae</taxon>
        <taxon>Yersinia</taxon>
    </lineage>
</organism>
<reference evidence="6 7" key="1">
    <citation type="submission" date="2015-03" db="EMBL/GenBank/DDBJ databases">
        <authorList>
            <person name="Murphy D."/>
        </authorList>
    </citation>
    <scope>NUCLEOTIDE SEQUENCE [LARGE SCALE GENOMIC DNA]</scope>
    <source>
        <strain evidence="6 7">68/02</strain>
    </source>
</reference>
<dbReference type="Proteomes" id="UP000042054">
    <property type="component" value="Unassembled WGS sequence"/>
</dbReference>
<keyword evidence="3" id="KW-0472">Membrane</keyword>
<feature type="region of interest" description="Disordered" evidence="2">
    <location>
        <begin position="139"/>
        <end position="158"/>
    </location>
</feature>
<dbReference type="InterPro" id="IPR058625">
    <property type="entry name" value="MdtA-like_BSH"/>
</dbReference>
<evidence type="ECO:0000256" key="2">
    <source>
        <dbReference type="SAM" id="MobiDB-lite"/>
    </source>
</evidence>
<dbReference type="EMBL" id="CTKE01000002">
    <property type="protein sequence ID" value="CQI88132.1"/>
    <property type="molecule type" value="Genomic_DNA"/>
</dbReference>
<gene>
    <name evidence="6" type="primary">yibH_1</name>
    <name evidence="6" type="ORF">ERS008555_00464</name>
</gene>
<evidence type="ECO:0000256" key="1">
    <source>
        <dbReference type="ARBA" id="ARBA00009477"/>
    </source>
</evidence>
<dbReference type="Pfam" id="PF25963">
    <property type="entry name" value="Beta-barrel_AAEA"/>
    <property type="match status" value="1"/>
</dbReference>
<keyword evidence="3" id="KW-1133">Transmembrane helix</keyword>
<dbReference type="Gene3D" id="2.40.30.170">
    <property type="match status" value="1"/>
</dbReference>
<dbReference type="RefSeq" id="WP_050534529.1">
    <property type="nucleotide sequence ID" value="NZ_CABIHO010000078.1"/>
</dbReference>
<dbReference type="PANTHER" id="PTHR30367">
    <property type="entry name" value="P-HYDROXYBENZOIC ACID EFFLUX PUMP SUBUNIT AAEA-RELATED"/>
    <property type="match status" value="1"/>
</dbReference>
<evidence type="ECO:0000313" key="6">
    <source>
        <dbReference type="EMBL" id="CQI88132.1"/>
    </source>
</evidence>
<feature type="domain" description="p-hydroxybenzoic acid efflux pump subunit AaeA-like beta-barrel" evidence="5">
    <location>
        <begin position="229"/>
        <end position="327"/>
    </location>
</feature>
<dbReference type="Gene3D" id="2.40.50.100">
    <property type="match status" value="1"/>
</dbReference>
<dbReference type="SUPFAM" id="SSF111369">
    <property type="entry name" value="HlyD-like secretion proteins"/>
    <property type="match status" value="1"/>
</dbReference>
<keyword evidence="3" id="KW-0812">Transmembrane</keyword>
<dbReference type="GO" id="GO:0055085">
    <property type="term" value="P:transmembrane transport"/>
    <property type="evidence" value="ECO:0007669"/>
    <property type="project" value="InterPro"/>
</dbReference>
<evidence type="ECO:0000259" key="5">
    <source>
        <dbReference type="Pfam" id="PF25963"/>
    </source>
</evidence>
<feature type="transmembrane region" description="Helical" evidence="3">
    <location>
        <begin position="6"/>
        <end position="27"/>
    </location>
</feature>
<dbReference type="Gene3D" id="1.10.287.470">
    <property type="entry name" value="Helix hairpin bin"/>
    <property type="match status" value="1"/>
</dbReference>
<comment type="similarity">
    <text evidence="1">Belongs to the membrane fusion protein (MFP) (TC 8.A.1) family.</text>
</comment>
<dbReference type="AlphaFoldDB" id="A0A0U1HNQ9"/>
<proteinExistence type="inferred from homology"/>
<protein>
    <submittedName>
        <fullName evidence="6">Putative hlyD-family protein</fullName>
    </submittedName>
</protein>
<dbReference type="STRING" id="29485.CH64_2152"/>
<feature type="domain" description="Multidrug resistance protein MdtA-like barrel-sandwich hybrid" evidence="4">
    <location>
        <begin position="46"/>
        <end position="226"/>
    </location>
</feature>
<name>A0A0U1HNQ9_YERRO</name>
<dbReference type="InterPro" id="IPR050393">
    <property type="entry name" value="MFP_Efflux_Pump"/>
</dbReference>
<dbReference type="Pfam" id="PF25917">
    <property type="entry name" value="BSH_RND"/>
    <property type="match status" value="1"/>
</dbReference>
<dbReference type="PANTHER" id="PTHR30367:SF12">
    <property type="entry name" value="P-HYDROXYBENZOIC ACID EFFLUX PUMP SUBUNIT AAEA"/>
    <property type="match status" value="1"/>
</dbReference>
<sequence length="331" mass="35411">MRTPNLIRLSTTALIVLLAAFVAWMAWHHYMLSPWTSDARVRAEVTRVAPDISGRVTTVMVQDNQQVNAGDVLFIIDPERYRLALEQAEADLQSARAGAAAAGADISAAAAGTKASQTELAMRQAHAKRRAALGDVISGEDRDDAHSSASAAQANLQQAQAAQQSANASQQQAIASVRQAEVALAHAQLELERTVVRAPLNSTVTNLDVRVGDYADAGQARIALVTTGTFWIYGYFEETKLPKIHVGDAVDIRLMAGGVQLKGMVESISNGIADAASPKADNLLADVQPTFNWIRLAQRIPVRVRIDSASTPDDLRLSAGMSATLRVRAVN</sequence>
<evidence type="ECO:0000256" key="3">
    <source>
        <dbReference type="SAM" id="Phobius"/>
    </source>
</evidence>